<name>A0A344UNQ3_9NEIS</name>
<dbReference type="AlphaFoldDB" id="A0A344UNQ3"/>
<evidence type="ECO:0000313" key="2">
    <source>
        <dbReference type="Proteomes" id="UP000252038"/>
    </source>
</evidence>
<dbReference type="InterPro" id="IPR002696">
    <property type="entry name" value="Membr_insert_effic_factor_YidD"/>
</dbReference>
<organism evidence="1 2">
    <name type="scientific">Chromobacterium phragmitis</name>
    <dbReference type="NCBI Taxonomy" id="2202141"/>
    <lineage>
        <taxon>Bacteria</taxon>
        <taxon>Pseudomonadati</taxon>
        <taxon>Pseudomonadota</taxon>
        <taxon>Betaproteobacteria</taxon>
        <taxon>Neisseriales</taxon>
        <taxon>Chromobacteriaceae</taxon>
        <taxon>Chromobacterium</taxon>
    </lineage>
</organism>
<dbReference type="EMBL" id="CP029554">
    <property type="protein sequence ID" value="AXE36901.1"/>
    <property type="molecule type" value="Genomic_DNA"/>
</dbReference>
<dbReference type="KEGG" id="chri:DK842_00690"/>
<dbReference type="NCBIfam" id="TIGR00278">
    <property type="entry name" value="membrane protein insertion efficiency factor YidD"/>
    <property type="match status" value="1"/>
</dbReference>
<evidence type="ECO:0000313" key="1">
    <source>
        <dbReference type="EMBL" id="AXE36901.1"/>
    </source>
</evidence>
<dbReference type="SMART" id="SM01234">
    <property type="entry name" value="Haemolytic"/>
    <property type="match status" value="1"/>
</dbReference>
<evidence type="ECO:0008006" key="3">
    <source>
        <dbReference type="Google" id="ProtNLM"/>
    </source>
</evidence>
<dbReference type="Proteomes" id="UP000252038">
    <property type="component" value="Chromosome"/>
</dbReference>
<gene>
    <name evidence="1" type="ORF">DK843_05970</name>
</gene>
<reference evidence="1 2" key="1">
    <citation type="submission" date="2018-05" db="EMBL/GenBank/DDBJ databases">
        <title>Genome sequencing, assembly and analysis of the novel insecticidal bacterium, Chromobacterium phragmitis.</title>
        <authorList>
            <person name="Sparks M.E."/>
            <person name="Blackburn M.B."/>
            <person name="Gundersen-Rindal D.E."/>
        </authorList>
    </citation>
    <scope>NUCLEOTIDE SEQUENCE [LARGE SCALE GENOMIC DNA]</scope>
    <source>
        <strain evidence="1">IIBBL 274-1</strain>
    </source>
</reference>
<dbReference type="KEGG" id="chrb:DK843_05970"/>
<proteinExistence type="predicted"/>
<sequence length="127" mass="14222">MKRLALSLIRVYQRHLSPRKGFGCAYRGATGRSGCSGLAYRAIRRYGAWRGCRIARARLLRCSAAANMPAARRRQAGYCDPPCGPDCLSLESCDGCWGEAACRSGECLAHIWPDWRRSRRREREAGD</sequence>
<accession>A0A344UNQ3</accession>
<dbReference type="Pfam" id="PF01809">
    <property type="entry name" value="YidD"/>
    <property type="match status" value="1"/>
</dbReference>
<protein>
    <recommendedName>
        <fullName evidence="3">Membrane protein insertion efficiency factor YidD</fullName>
    </recommendedName>
</protein>